<dbReference type="Proteomes" id="UP000253915">
    <property type="component" value="Unassembled WGS sequence"/>
</dbReference>
<dbReference type="EMBL" id="VEVP01000003">
    <property type="protein sequence ID" value="TNU94913.1"/>
    <property type="molecule type" value="Genomic_DNA"/>
</dbReference>
<keyword evidence="4 9" id="KW-0808">Transferase</keyword>
<evidence type="ECO:0000313" key="7">
    <source>
        <dbReference type="EMBL" id="MVN32052.1"/>
    </source>
</evidence>
<dbReference type="RefSeq" id="WP_015761341.1">
    <property type="nucleotide sequence ID" value="NZ_AP031442.1"/>
</dbReference>
<evidence type="ECO:0000313" key="11">
    <source>
        <dbReference type="EMBL" id="RDC40140.1"/>
    </source>
</evidence>
<evidence type="ECO:0000313" key="17">
    <source>
        <dbReference type="Proteomes" id="UP000312594"/>
    </source>
</evidence>
<evidence type="ECO:0000313" key="16">
    <source>
        <dbReference type="Proteomes" id="UP000253970"/>
    </source>
</evidence>
<dbReference type="EC" id="2.1.1.80" evidence="2"/>
<reference evidence="12 17" key="1">
    <citation type="journal article" date="2005" name="Appl. Environ. Microbiol.">
        <title>Intestinal bacterial communities that produce active estrogen-like compounds enterodiol and enterolactone in humans.</title>
        <authorList>
            <person name="Clavel T."/>
            <person name="Henderson G."/>
            <person name="Alpert C.A."/>
            <person name="Philippe C."/>
            <person name="Rigottier-Gois L."/>
            <person name="Dore J."/>
            <person name="Blaut M."/>
        </authorList>
    </citation>
    <scope>NUCLEOTIDE SEQUENCE [LARGE SCALE GENOMIC DNA]</scope>
    <source>
        <strain evidence="12 17">SECO-MT75m2</strain>
    </source>
</reference>
<dbReference type="SMART" id="SM00138">
    <property type="entry name" value="MeTrc"/>
    <property type="match status" value="1"/>
</dbReference>
<dbReference type="PRINTS" id="PR00996">
    <property type="entry name" value="CHERMTFRASE"/>
</dbReference>
<keyword evidence="3 9" id="KW-0489">Methyltransferase</keyword>
<dbReference type="Gene3D" id="1.10.155.10">
    <property type="entry name" value="Chemotaxis receptor methyltransferase CheR, N-terminal domain"/>
    <property type="match status" value="1"/>
</dbReference>
<organism evidence="9 13">
    <name type="scientific">Eggerthella lenta</name>
    <name type="common">Eubacterium lentum</name>
    <dbReference type="NCBI Taxonomy" id="84112"/>
    <lineage>
        <taxon>Bacteria</taxon>
        <taxon>Bacillati</taxon>
        <taxon>Actinomycetota</taxon>
        <taxon>Coriobacteriia</taxon>
        <taxon>Eggerthellales</taxon>
        <taxon>Eggerthellaceae</taxon>
        <taxon>Eggerthella</taxon>
    </lineage>
</organism>
<dbReference type="InterPro" id="IPR022642">
    <property type="entry name" value="CheR_C"/>
</dbReference>
<evidence type="ECO:0000313" key="9">
    <source>
        <dbReference type="EMBL" id="RDB75894.1"/>
    </source>
</evidence>
<evidence type="ECO:0000256" key="4">
    <source>
        <dbReference type="ARBA" id="ARBA00022679"/>
    </source>
</evidence>
<dbReference type="PROSITE" id="PS50123">
    <property type="entry name" value="CHER"/>
    <property type="match status" value="1"/>
</dbReference>
<dbReference type="Proteomes" id="UP000253857">
    <property type="component" value="Unassembled WGS sequence"/>
</dbReference>
<dbReference type="OMA" id="YESLGHN"/>
<dbReference type="InterPro" id="IPR022641">
    <property type="entry name" value="CheR_N"/>
</dbReference>
<evidence type="ECO:0000313" key="13">
    <source>
        <dbReference type="Proteomes" id="UP000253752"/>
    </source>
</evidence>
<dbReference type="SUPFAM" id="SSF47757">
    <property type="entry name" value="Chemotaxis receptor methyltransferase CheR, N-terminal domain"/>
    <property type="match status" value="1"/>
</dbReference>
<dbReference type="EMBL" id="PPUQ01000004">
    <property type="protein sequence ID" value="RDC40140.1"/>
    <property type="molecule type" value="Genomic_DNA"/>
</dbReference>
<dbReference type="SMR" id="A0A369MMT0"/>
<dbReference type="Proteomes" id="UP000253970">
    <property type="component" value="Unassembled WGS sequence"/>
</dbReference>
<dbReference type="EMBL" id="PPTY01000039">
    <property type="protein sequence ID" value="RDB82253.1"/>
    <property type="molecule type" value="Genomic_DNA"/>
</dbReference>
<comment type="caution">
    <text evidence="9">The sequence shown here is derived from an EMBL/GenBank/DDBJ whole genome shotgun (WGS) entry which is preliminary data.</text>
</comment>
<dbReference type="Proteomes" id="UP000312594">
    <property type="component" value="Unassembled WGS sequence"/>
</dbReference>
<dbReference type="PANTHER" id="PTHR24422:SF26">
    <property type="entry name" value="CHEMOTAXIS PROTEIN METHYLTRANSFERASE"/>
    <property type="match status" value="1"/>
</dbReference>
<evidence type="ECO:0000313" key="12">
    <source>
        <dbReference type="EMBL" id="TNU94913.1"/>
    </source>
</evidence>
<dbReference type="Gene3D" id="3.40.50.150">
    <property type="entry name" value="Vaccinia Virus protein VP39"/>
    <property type="match status" value="1"/>
</dbReference>
<dbReference type="InterPro" id="IPR000780">
    <property type="entry name" value="CheR_MeTrfase"/>
</dbReference>
<dbReference type="EMBL" id="PPTU01000006">
    <property type="protein sequence ID" value="RDB71571.1"/>
    <property type="molecule type" value="Genomic_DNA"/>
</dbReference>
<evidence type="ECO:0000313" key="18">
    <source>
        <dbReference type="Proteomes" id="UP000436429"/>
    </source>
</evidence>
<proteinExistence type="predicted"/>
<gene>
    <name evidence="11" type="ORF">C1853_04225</name>
    <name evidence="10" type="ORF">C1871_14080</name>
    <name evidence="9" type="ORF">C1872_13545</name>
    <name evidence="8" type="ORF">C1875_05140</name>
    <name evidence="12" type="ORF">FIC87_01745</name>
    <name evidence="7" type="ORF">GO726_02535</name>
</gene>
<dbReference type="GeneID" id="69511948"/>
<protein>
    <recommendedName>
        <fullName evidence="2">protein-glutamate O-methyltransferase</fullName>
        <ecNumber evidence="2">2.1.1.80</ecNumber>
    </recommendedName>
</protein>
<evidence type="ECO:0000256" key="3">
    <source>
        <dbReference type="ARBA" id="ARBA00022603"/>
    </source>
</evidence>
<evidence type="ECO:0000313" key="15">
    <source>
        <dbReference type="Proteomes" id="UP000253915"/>
    </source>
</evidence>
<evidence type="ECO:0000313" key="8">
    <source>
        <dbReference type="EMBL" id="RDB71571.1"/>
    </source>
</evidence>
<evidence type="ECO:0000256" key="5">
    <source>
        <dbReference type="ARBA" id="ARBA00022691"/>
    </source>
</evidence>
<dbReference type="Proteomes" id="UP000253752">
    <property type="component" value="Unassembled WGS sequence"/>
</dbReference>
<dbReference type="InterPro" id="IPR029063">
    <property type="entry name" value="SAM-dependent_MTases_sf"/>
</dbReference>
<dbReference type="InterPro" id="IPR050903">
    <property type="entry name" value="Bact_Chemotaxis_MeTrfase"/>
</dbReference>
<reference evidence="12" key="3">
    <citation type="submission" date="2019-06" db="EMBL/GenBank/DDBJ databases">
        <authorList>
            <person name="Bisanz J.E."/>
            <person name="Turnbaugh P.J."/>
        </authorList>
    </citation>
    <scope>NUCLEOTIDE SEQUENCE</scope>
    <source>
        <strain evidence="12">SECO-MT75m2</strain>
    </source>
</reference>
<dbReference type="GO" id="GO:0008983">
    <property type="term" value="F:protein-glutamate O-methyltransferase activity"/>
    <property type="evidence" value="ECO:0007669"/>
    <property type="project" value="UniProtKB-EC"/>
</dbReference>
<evidence type="ECO:0000259" key="6">
    <source>
        <dbReference type="PROSITE" id="PS50123"/>
    </source>
</evidence>
<keyword evidence="5" id="KW-0949">S-adenosyl-L-methionine</keyword>
<evidence type="ECO:0000256" key="2">
    <source>
        <dbReference type="ARBA" id="ARBA00012534"/>
    </source>
</evidence>
<dbReference type="EMBL" id="WPOM01000003">
    <property type="protein sequence ID" value="MVN32052.1"/>
    <property type="molecule type" value="Genomic_DNA"/>
</dbReference>
<reference evidence="13 14" key="2">
    <citation type="journal article" date="2018" name="Elife">
        <title>Discovery and characterization of a prevalent human gut bacterial enzyme sufficient for the inactivation of a family of plant toxins.</title>
        <authorList>
            <person name="Koppel N."/>
            <person name="Bisanz J.E."/>
            <person name="Pandelia M.E."/>
            <person name="Turnbaugh P.J."/>
            <person name="Balskus E.P."/>
        </authorList>
    </citation>
    <scope>NUCLEOTIDE SEQUENCE [LARGE SCALE GENOMIC DNA]</scope>
    <source>
        <strain evidence="11 15">16A</strain>
        <strain evidence="10 14">FAA1-1-60AUCSF</strain>
        <strain evidence="9 13">MR1 #12</strain>
        <strain evidence="8 16">W1 BHI 6</strain>
    </source>
</reference>
<dbReference type="Proteomes" id="UP000436429">
    <property type="component" value="Unassembled WGS sequence"/>
</dbReference>
<comment type="catalytic activity">
    <reaction evidence="1">
        <text>L-glutamyl-[protein] + S-adenosyl-L-methionine = [protein]-L-glutamate 5-O-methyl ester + S-adenosyl-L-homocysteine</text>
        <dbReference type="Rhea" id="RHEA:24452"/>
        <dbReference type="Rhea" id="RHEA-COMP:10208"/>
        <dbReference type="Rhea" id="RHEA-COMP:10311"/>
        <dbReference type="ChEBI" id="CHEBI:29973"/>
        <dbReference type="ChEBI" id="CHEBI:57856"/>
        <dbReference type="ChEBI" id="CHEBI:59789"/>
        <dbReference type="ChEBI" id="CHEBI:82795"/>
        <dbReference type="EC" id="2.1.1.80"/>
    </reaction>
</comment>
<reference evidence="7 18" key="4">
    <citation type="submission" date="2019-11" db="EMBL/GenBank/DDBJ databases">
        <title>Whole genome shotgun sequencing (WGS) data from Adlercreutzia equolifaciens ResAG-91, Eggerthella lenta MRI-F36, MRI-F37, MRI-F40, ResAG-49, ResAG-88, ResAG-121, ResAG-145, and Gordonibacter sp. ResAG-5, ResAG-26, ResAG-43, ResAG-50, ResAG-59.</title>
        <authorList>
            <person name="Stoll D.A."/>
            <person name="Danylec N."/>
            <person name="Franz C.M.A.P."/>
            <person name="Huch M."/>
        </authorList>
    </citation>
    <scope>NUCLEOTIDE SEQUENCE [LARGE SCALE GENOMIC DNA]</scope>
    <source>
        <strain evidence="7 18">ResAG-88</strain>
    </source>
</reference>
<dbReference type="Pfam" id="PF01739">
    <property type="entry name" value="CheR"/>
    <property type="match status" value="1"/>
</dbReference>
<evidence type="ECO:0000256" key="1">
    <source>
        <dbReference type="ARBA" id="ARBA00001541"/>
    </source>
</evidence>
<evidence type="ECO:0000313" key="14">
    <source>
        <dbReference type="Proteomes" id="UP000253857"/>
    </source>
</evidence>
<sequence>MTDSEFEQVRSFLAQTYGLDMDSKRTLLECRLARERDRLQLPSFSAYFDLVESGRNQQERNRFVNLVTTHYTYFLRESAQFKFLFATAFPELLAKRPNRPWNILCAGCSTGEECYSVSMLVEDYARTHPIPSVRITGIDLSQPAIEEARTAAYPESRINRVPRRWRNAYFVRNGQLYTVAERIRSRVFLAQGNLCDDEVLRRTYDLIMCRNVIIYLKAEVRNRVIATLHRHLAPSSYLMLGHAEIIRERTLFEYQGNSVYRRQAKATNV</sequence>
<dbReference type="CDD" id="cd02440">
    <property type="entry name" value="AdoMet_MTases"/>
    <property type="match status" value="1"/>
</dbReference>
<dbReference type="PANTHER" id="PTHR24422">
    <property type="entry name" value="CHEMOTAXIS PROTEIN METHYLTRANSFERASE"/>
    <property type="match status" value="1"/>
</dbReference>
<dbReference type="Pfam" id="PF03705">
    <property type="entry name" value="CheR_N"/>
    <property type="match status" value="1"/>
</dbReference>
<accession>A0A369MMT0</accession>
<dbReference type="GO" id="GO:0032259">
    <property type="term" value="P:methylation"/>
    <property type="evidence" value="ECO:0007669"/>
    <property type="project" value="UniProtKB-KW"/>
</dbReference>
<dbReference type="SUPFAM" id="SSF53335">
    <property type="entry name" value="S-adenosyl-L-methionine-dependent methyltransferases"/>
    <property type="match status" value="1"/>
</dbReference>
<dbReference type="EMBL" id="PPTX01000025">
    <property type="protein sequence ID" value="RDB75894.1"/>
    <property type="molecule type" value="Genomic_DNA"/>
</dbReference>
<dbReference type="AlphaFoldDB" id="A0A369MMT0"/>
<evidence type="ECO:0000313" key="10">
    <source>
        <dbReference type="EMBL" id="RDB82253.1"/>
    </source>
</evidence>
<feature type="domain" description="CheR-type methyltransferase" evidence="6">
    <location>
        <begin position="1"/>
        <end position="265"/>
    </location>
</feature>
<name>A0A369MMT0_EGGLN</name>
<dbReference type="InterPro" id="IPR036804">
    <property type="entry name" value="CheR_N_sf"/>
</dbReference>